<evidence type="ECO:0000259" key="9">
    <source>
        <dbReference type="Pfam" id="PF04565"/>
    </source>
</evidence>
<evidence type="ECO:0000256" key="7">
    <source>
        <dbReference type="RuleBase" id="RU000434"/>
    </source>
</evidence>
<dbReference type="InterPro" id="IPR007645">
    <property type="entry name" value="RNA_pol_Rpb2_3"/>
</dbReference>
<protein>
    <recommendedName>
        <fullName evidence="2">DNA-directed RNA polymerase</fullName>
        <ecNumber evidence="2">2.7.7.6</ecNumber>
    </recommendedName>
</protein>
<dbReference type="Pfam" id="PF04565">
    <property type="entry name" value="RNA_pol_Rpb2_3"/>
    <property type="match status" value="1"/>
</dbReference>
<dbReference type="GO" id="GO:0003899">
    <property type="term" value="F:DNA-directed RNA polymerase activity"/>
    <property type="evidence" value="ECO:0007669"/>
    <property type="project" value="UniProtKB-EC"/>
</dbReference>
<dbReference type="GO" id="GO:0006351">
    <property type="term" value="P:DNA-templated transcription"/>
    <property type="evidence" value="ECO:0007669"/>
    <property type="project" value="InterPro"/>
</dbReference>
<name>A0A1I7WNY6_HETBA</name>
<feature type="domain" description="RNA polymerase Rpb2" evidence="9">
    <location>
        <begin position="374"/>
        <end position="406"/>
    </location>
</feature>
<dbReference type="InterPro" id="IPR037034">
    <property type="entry name" value="RNA_pol_Rpb2_2_sf"/>
</dbReference>
<keyword evidence="3" id="KW-0240">DNA-directed RNA polymerase</keyword>
<feature type="domain" description="RNA polymerase beta subunit protrusion" evidence="8">
    <location>
        <begin position="18"/>
        <end position="192"/>
    </location>
</feature>
<comment type="similarity">
    <text evidence="1 7">Belongs to the RNA polymerase beta chain family.</text>
</comment>
<keyword evidence="5" id="KW-0548">Nucleotidyltransferase</keyword>
<evidence type="ECO:0000256" key="3">
    <source>
        <dbReference type="ARBA" id="ARBA00022478"/>
    </source>
</evidence>
<evidence type="ECO:0000256" key="4">
    <source>
        <dbReference type="ARBA" id="ARBA00022679"/>
    </source>
</evidence>
<dbReference type="Proteomes" id="UP000095283">
    <property type="component" value="Unplaced"/>
</dbReference>
<dbReference type="AlphaFoldDB" id="A0A1I7WNY6"/>
<reference evidence="11" key="1">
    <citation type="submission" date="2016-11" db="UniProtKB">
        <authorList>
            <consortium name="WormBaseParasite"/>
        </authorList>
    </citation>
    <scope>IDENTIFICATION</scope>
</reference>
<evidence type="ECO:0000256" key="2">
    <source>
        <dbReference type="ARBA" id="ARBA00012418"/>
    </source>
</evidence>
<evidence type="ECO:0000256" key="6">
    <source>
        <dbReference type="ARBA" id="ARBA00023163"/>
    </source>
</evidence>
<dbReference type="InterPro" id="IPR007644">
    <property type="entry name" value="RNA_pol_bsu_protrusion"/>
</dbReference>
<dbReference type="InterPro" id="IPR015712">
    <property type="entry name" value="DNA-dir_RNA_pol_su2"/>
</dbReference>
<evidence type="ECO:0000313" key="11">
    <source>
        <dbReference type="WBParaSite" id="Hba_06856"/>
    </source>
</evidence>
<proteinExistence type="inferred from homology"/>
<keyword evidence="6" id="KW-0804">Transcription</keyword>
<dbReference type="SUPFAM" id="SSF64484">
    <property type="entry name" value="beta and beta-prime subunits of DNA dependent RNA-polymerase"/>
    <property type="match status" value="1"/>
</dbReference>
<dbReference type="EC" id="2.7.7.6" evidence="2"/>
<evidence type="ECO:0000259" key="8">
    <source>
        <dbReference type="Pfam" id="PF04563"/>
    </source>
</evidence>
<organism evidence="10 11">
    <name type="scientific">Heterorhabditis bacteriophora</name>
    <name type="common">Entomopathogenic nematode worm</name>
    <dbReference type="NCBI Taxonomy" id="37862"/>
    <lineage>
        <taxon>Eukaryota</taxon>
        <taxon>Metazoa</taxon>
        <taxon>Ecdysozoa</taxon>
        <taxon>Nematoda</taxon>
        <taxon>Chromadorea</taxon>
        <taxon>Rhabditida</taxon>
        <taxon>Rhabditina</taxon>
        <taxon>Rhabditomorpha</taxon>
        <taxon>Strongyloidea</taxon>
        <taxon>Heterorhabditidae</taxon>
        <taxon>Heterorhabditis</taxon>
    </lineage>
</organism>
<dbReference type="PANTHER" id="PTHR20856">
    <property type="entry name" value="DNA-DIRECTED RNA POLYMERASE I SUBUNIT 2"/>
    <property type="match status" value="1"/>
</dbReference>
<evidence type="ECO:0000256" key="1">
    <source>
        <dbReference type="ARBA" id="ARBA00006835"/>
    </source>
</evidence>
<dbReference type="Gene3D" id="3.90.1110.10">
    <property type="entry name" value="RNA polymerase Rpb2, domain 2"/>
    <property type="match status" value="1"/>
</dbReference>
<dbReference type="GO" id="GO:0000428">
    <property type="term" value="C:DNA-directed RNA polymerase complex"/>
    <property type="evidence" value="ECO:0007669"/>
    <property type="project" value="UniProtKB-KW"/>
</dbReference>
<evidence type="ECO:0000313" key="10">
    <source>
        <dbReference type="Proteomes" id="UP000095283"/>
    </source>
</evidence>
<keyword evidence="4" id="KW-0808">Transferase</keyword>
<dbReference type="GO" id="GO:0003677">
    <property type="term" value="F:DNA binding"/>
    <property type="evidence" value="ECO:0007669"/>
    <property type="project" value="InterPro"/>
</dbReference>
<dbReference type="GO" id="GO:0032549">
    <property type="term" value="F:ribonucleoside binding"/>
    <property type="evidence" value="ECO:0007669"/>
    <property type="project" value="InterPro"/>
</dbReference>
<dbReference type="WBParaSite" id="Hba_06856">
    <property type="protein sequence ID" value="Hba_06856"/>
    <property type="gene ID" value="Hba_06856"/>
</dbReference>
<keyword evidence="10" id="KW-1185">Reference proteome</keyword>
<dbReference type="Gene3D" id="3.90.1100.10">
    <property type="match status" value="1"/>
</dbReference>
<dbReference type="Pfam" id="PF04563">
    <property type="entry name" value="RNA_pol_Rpb2_1"/>
    <property type="match status" value="1"/>
</dbReference>
<evidence type="ECO:0000256" key="5">
    <source>
        <dbReference type="ARBA" id="ARBA00022695"/>
    </source>
</evidence>
<sequence length="437" mass="50141">MSESCSHLELGIMDCDIASYHVESFNYLAEEGLHLAALSVPKEKFRLPTGEAVEFGYTGASLSMPSLDLASTTKLGGTDQLRILPSECRQRGLTYAGNLKIKVNGQRMDVFETIIGKVPIMLKSNMCHLHKMSRKELIKAGEEGLEKGGYFICKGSEKVIRLLIANRRNFPIALVRKSFRDKVINVLRNRKKLIGYHEYCSKVMEILIRSLKYQGQLFTEFGVMMRSVKGNHTAIMMTIHYLETGTLQIALQYRREIFYIPFIYILKALTQKNDALIATELRRSFKLTICKRVMIYIKLEIIVNVLRKLPTTLSFNTEFLRALGNHQGGEITRGLEYFLATGNLITKIGLALQQACTDKHSLLPLFYLKAFELRGAFFMEMRTTDVRKLRPESWGFICPVHTPDGKTSIQKYIPFHRIDIYLITQNHFLFSFFLEIY</sequence>
<accession>A0A1I7WNY6</accession>